<dbReference type="Proteomes" id="UP000255509">
    <property type="component" value="Unassembled WGS sequence"/>
</dbReference>
<dbReference type="InterPro" id="IPR058972">
    <property type="entry name" value="YpfK"/>
</dbReference>
<keyword evidence="1" id="KW-1133">Transmembrane helix</keyword>
<sequence length="95" mass="10538">MASPSGYKFYWLPACHYARNIFEERIFIPHSGGVSFGLIVLLVINMVTIPVVMALIALLCFIIHIPRKSVNCILLCLLSCILTIAGLFIAYPVGR</sequence>
<reference evidence="2 3" key="1">
    <citation type="submission" date="2018-06" db="EMBL/GenBank/DDBJ databases">
        <authorList>
            <consortium name="Pathogen Informatics"/>
            <person name="Doyle S."/>
        </authorList>
    </citation>
    <scope>NUCLEOTIDE SEQUENCE [LARGE SCALE GENOMIC DNA]</scope>
    <source>
        <strain evidence="2 3">NCTC8258</strain>
    </source>
</reference>
<keyword evidence="1" id="KW-0472">Membrane</keyword>
<protein>
    <submittedName>
        <fullName evidence="2">Inner membrane protein</fullName>
    </submittedName>
</protein>
<dbReference type="EMBL" id="UGXS01000004">
    <property type="protein sequence ID" value="SUH14408.1"/>
    <property type="molecule type" value="Genomic_DNA"/>
</dbReference>
<organism evidence="2 3">
    <name type="scientific">Salmonella enterica I</name>
    <dbReference type="NCBI Taxonomy" id="59201"/>
    <lineage>
        <taxon>Bacteria</taxon>
        <taxon>Pseudomonadati</taxon>
        <taxon>Pseudomonadota</taxon>
        <taxon>Gammaproteobacteria</taxon>
        <taxon>Enterobacterales</taxon>
        <taxon>Enterobacteriaceae</taxon>
        <taxon>Salmonella</taxon>
    </lineage>
</organism>
<evidence type="ECO:0000313" key="3">
    <source>
        <dbReference type="Proteomes" id="UP000255509"/>
    </source>
</evidence>
<gene>
    <name evidence="2" type="primary">ypfK</name>
    <name evidence="2" type="ORF">NCTC8258_02091</name>
</gene>
<dbReference type="Pfam" id="PF26378">
    <property type="entry name" value="YpfK"/>
    <property type="match status" value="1"/>
</dbReference>
<feature type="transmembrane region" description="Helical" evidence="1">
    <location>
        <begin position="36"/>
        <end position="63"/>
    </location>
</feature>
<feature type="transmembrane region" description="Helical" evidence="1">
    <location>
        <begin position="70"/>
        <end position="91"/>
    </location>
</feature>
<dbReference type="AlphaFoldDB" id="A0A379W5P7"/>
<accession>A0A379W5P7</accession>
<keyword evidence="1" id="KW-0812">Transmembrane</keyword>
<evidence type="ECO:0000313" key="2">
    <source>
        <dbReference type="EMBL" id="SUH14408.1"/>
    </source>
</evidence>
<name>A0A379W5P7_SALET</name>
<proteinExistence type="predicted"/>
<evidence type="ECO:0000256" key="1">
    <source>
        <dbReference type="SAM" id="Phobius"/>
    </source>
</evidence>